<dbReference type="EMBL" id="JAALNF010000006">
    <property type="protein sequence ID" value="NGT90892.1"/>
    <property type="molecule type" value="Genomic_DNA"/>
</dbReference>
<dbReference type="CDD" id="cd13127">
    <property type="entry name" value="MATE_tuaB_like"/>
    <property type="match status" value="1"/>
</dbReference>
<comment type="similarity">
    <text evidence="2">Belongs to the polysaccharide synthase family.</text>
</comment>
<gene>
    <name evidence="7" type="ORF">G6Z02_11895</name>
</gene>
<evidence type="ECO:0000256" key="2">
    <source>
        <dbReference type="ARBA" id="ARBA00007430"/>
    </source>
</evidence>
<name>A0A6G4ZH25_CLOPF</name>
<comment type="caution">
    <text evidence="7">The sequence shown here is derived from an EMBL/GenBank/DDBJ whole genome shotgun (WGS) entry which is preliminary data.</text>
</comment>
<sequence>MKKIDSKTDVLNKKFHNASKWSFMTEILPKIIAPLTNMILARVLVPEAFGMVATITMITSFADIFSQAGFHQYLVQHNFKNEEEFDLCSSIAFWMNIFISLLLWILIFIFRNSIANAVGNSGLGTGIAVAALSLPITSFTSIQSSRFRKELNFKAIFYSRLVTSLIPLVITIPLAFAIKSYWALIIGNIVMSISNCVFLTLLSHWKPSFMFDLHKLKEMIEFCSWALCEQLLGWANLNIGVFIVGAFISEYYLGIYKTSMAMVNQIMAIIVNSLSPVLIATLSKFNESEKYYDFYYLFVKRIAMVILPIGIGIFVFRDTFTSIMLGSQWRDAIFFIGIWGIMRALSIVYGAFSMEVFISQGKPKIATYSQILNLIVLLPILLISAKMGFTELCIARSLINIWTILVEWFLLYKYANIKINIIIKDSLIFLFCSLIMGIIGFGLNKFSSSLIWSLIAISLCMVVYFLMIILMKKTRIIFFDFLNDFIGKKVKEI</sequence>
<keyword evidence="3" id="KW-1003">Cell membrane</keyword>
<evidence type="ECO:0000256" key="5">
    <source>
        <dbReference type="ARBA" id="ARBA00022989"/>
    </source>
</evidence>
<keyword evidence="6" id="KW-0472">Membrane</keyword>
<proteinExistence type="inferred from homology"/>
<reference evidence="7" key="1">
    <citation type="submission" date="2020-02" db="EMBL/GenBank/DDBJ databases">
        <title>Genomic Insights into the Phylogeny and Genetic Plasticity of the Human and Animal Enteric Pathogen Clostridium perfringens.</title>
        <authorList>
            <person name="Feng Y."/>
            <person name="Hu Y."/>
        </authorList>
    </citation>
    <scope>NUCLEOTIDE SEQUENCE</scope>
    <source>
        <strain evidence="7">CP-08</strain>
    </source>
</reference>
<accession>A0A6G4ZH25</accession>
<evidence type="ECO:0000256" key="6">
    <source>
        <dbReference type="ARBA" id="ARBA00023136"/>
    </source>
</evidence>
<dbReference type="PANTHER" id="PTHR30250">
    <property type="entry name" value="PST FAMILY PREDICTED COLANIC ACID TRANSPORTER"/>
    <property type="match status" value="1"/>
</dbReference>
<dbReference type="InterPro" id="IPR050833">
    <property type="entry name" value="Poly_Biosynth_Transport"/>
</dbReference>
<evidence type="ECO:0000313" key="7">
    <source>
        <dbReference type="EMBL" id="NGT90892.1"/>
    </source>
</evidence>
<protein>
    <submittedName>
        <fullName evidence="7">Lipopolysaccharide biosynthesis protein</fullName>
    </submittedName>
</protein>
<organism evidence="7">
    <name type="scientific">Clostridium perfringens</name>
    <dbReference type="NCBI Taxonomy" id="1502"/>
    <lineage>
        <taxon>Bacteria</taxon>
        <taxon>Bacillati</taxon>
        <taxon>Bacillota</taxon>
        <taxon>Clostridia</taxon>
        <taxon>Eubacteriales</taxon>
        <taxon>Clostridiaceae</taxon>
        <taxon>Clostridium</taxon>
    </lineage>
</organism>
<dbReference type="PANTHER" id="PTHR30250:SF10">
    <property type="entry name" value="LIPOPOLYSACCHARIDE BIOSYNTHESIS PROTEIN WZXC"/>
    <property type="match status" value="1"/>
</dbReference>
<keyword evidence="4" id="KW-0812">Transmembrane</keyword>
<evidence type="ECO:0000256" key="4">
    <source>
        <dbReference type="ARBA" id="ARBA00022692"/>
    </source>
</evidence>
<dbReference type="GO" id="GO:0005886">
    <property type="term" value="C:plasma membrane"/>
    <property type="evidence" value="ECO:0007669"/>
    <property type="project" value="UniProtKB-SubCell"/>
</dbReference>
<dbReference type="Pfam" id="PF13440">
    <property type="entry name" value="Polysacc_synt_3"/>
    <property type="match status" value="1"/>
</dbReference>
<dbReference type="AlphaFoldDB" id="A0A6G4ZH25"/>
<evidence type="ECO:0000256" key="1">
    <source>
        <dbReference type="ARBA" id="ARBA00004651"/>
    </source>
</evidence>
<dbReference type="RefSeq" id="WP_162607342.1">
    <property type="nucleotide sequence ID" value="NZ_CBCSCV010000012.1"/>
</dbReference>
<keyword evidence="5" id="KW-1133">Transmembrane helix</keyword>
<evidence type="ECO:0000256" key="3">
    <source>
        <dbReference type="ARBA" id="ARBA00022475"/>
    </source>
</evidence>
<comment type="subcellular location">
    <subcellularLocation>
        <location evidence="1">Cell membrane</location>
        <topology evidence="1">Multi-pass membrane protein</topology>
    </subcellularLocation>
</comment>